<dbReference type="Pfam" id="PF13599">
    <property type="entry name" value="Pentapeptide_4"/>
    <property type="match status" value="1"/>
</dbReference>
<dbReference type="Proteomes" id="UP001065174">
    <property type="component" value="Chromosome"/>
</dbReference>
<accession>A0ABY6CS90</accession>
<dbReference type="InterPro" id="IPR001646">
    <property type="entry name" value="5peptide_repeat"/>
</dbReference>
<gene>
    <name evidence="1" type="ORF">N6H18_05390</name>
</gene>
<dbReference type="PANTHER" id="PTHR42999:SF1">
    <property type="entry name" value="PENTAPEPTIDE REPEAT-CONTAINING PROTEIN"/>
    <property type="match status" value="1"/>
</dbReference>
<dbReference type="RefSeq" id="WP_262310813.1">
    <property type="nucleotide sequence ID" value="NZ_CP106679.1"/>
</dbReference>
<keyword evidence="2" id="KW-1185">Reference proteome</keyword>
<sequence length="189" mass="21700">MGYFDEQVFTGVDFGKEEWQKGEYVDSKFVNCRMSSLDLSGDTFDNCEFIGCDLSLCKIDHTAFKEVDFKDCKLMGLHFSDCNAFLLTFRFTDCILDFSSFFKLKIKQSKFTNCKMEKVDFVEADLTGSTFNNCDLAQAVFNRTILEKCDFRSSYNLALDPEDNRIKAAKFSTEGALGLLEKYNITIER</sequence>
<dbReference type="PANTHER" id="PTHR42999">
    <property type="entry name" value="ANTIBIOTIC RESISTANCE PROTEIN MCBG"/>
    <property type="match status" value="1"/>
</dbReference>
<dbReference type="InterPro" id="IPR052949">
    <property type="entry name" value="PA_immunity-related"/>
</dbReference>
<dbReference type="Gene3D" id="2.160.20.80">
    <property type="entry name" value="E3 ubiquitin-protein ligase SopA"/>
    <property type="match status" value="1"/>
</dbReference>
<dbReference type="SUPFAM" id="SSF141571">
    <property type="entry name" value="Pentapeptide repeat-like"/>
    <property type="match status" value="1"/>
</dbReference>
<dbReference type="EMBL" id="CP106679">
    <property type="protein sequence ID" value="UXP33384.1"/>
    <property type="molecule type" value="Genomic_DNA"/>
</dbReference>
<evidence type="ECO:0000313" key="1">
    <source>
        <dbReference type="EMBL" id="UXP33384.1"/>
    </source>
</evidence>
<organism evidence="1 2">
    <name type="scientific">Reichenbachiella agarivorans</name>
    <dbReference type="NCBI Taxonomy" id="2979464"/>
    <lineage>
        <taxon>Bacteria</taxon>
        <taxon>Pseudomonadati</taxon>
        <taxon>Bacteroidota</taxon>
        <taxon>Cytophagia</taxon>
        <taxon>Cytophagales</taxon>
        <taxon>Reichenbachiellaceae</taxon>
        <taxon>Reichenbachiella</taxon>
    </lineage>
</organism>
<name>A0ABY6CS90_9BACT</name>
<evidence type="ECO:0000313" key="2">
    <source>
        <dbReference type="Proteomes" id="UP001065174"/>
    </source>
</evidence>
<reference evidence="1" key="1">
    <citation type="submission" date="2022-09" db="EMBL/GenBank/DDBJ databases">
        <title>Comparative genomics and taxonomic characterization of three novel marine species of genus Reichenbachiella exhibiting antioxidant and polysaccharide degradation activities.</title>
        <authorList>
            <person name="Muhammad N."/>
            <person name="Lee Y.-J."/>
            <person name="Ko J."/>
            <person name="Kim S.-G."/>
        </authorList>
    </citation>
    <scope>NUCLEOTIDE SEQUENCE</scope>
    <source>
        <strain evidence="1">BKB1-1</strain>
    </source>
</reference>
<proteinExistence type="predicted"/>
<protein>
    <submittedName>
        <fullName evidence="1">Pentapeptide repeat-containing protein</fullName>
    </submittedName>
</protein>